<dbReference type="InterPro" id="IPR051678">
    <property type="entry name" value="AGP_Transferase"/>
</dbReference>
<evidence type="ECO:0000259" key="1">
    <source>
        <dbReference type="Pfam" id="PF01636"/>
    </source>
</evidence>
<proteinExistence type="predicted"/>
<keyword evidence="2" id="KW-0808">Transferase</keyword>
<dbReference type="Gene3D" id="3.90.1200.10">
    <property type="match status" value="1"/>
</dbReference>
<dbReference type="RefSeq" id="WP_185989749.1">
    <property type="nucleotide sequence ID" value="NZ_JACCAE010000001.1"/>
</dbReference>
<dbReference type="InterPro" id="IPR041726">
    <property type="entry name" value="ACAD10_11_N"/>
</dbReference>
<dbReference type="EMBL" id="JACCAE010000001">
    <property type="protein sequence ID" value="NYF96734.1"/>
    <property type="molecule type" value="Genomic_DNA"/>
</dbReference>
<gene>
    <name evidence="2" type="ORF">BJY20_000126</name>
</gene>
<dbReference type="Gene3D" id="3.30.200.20">
    <property type="entry name" value="Phosphorylase Kinase, domain 1"/>
    <property type="match status" value="1"/>
</dbReference>
<dbReference type="Proteomes" id="UP000554054">
    <property type="component" value="Unassembled WGS sequence"/>
</dbReference>
<dbReference type="PANTHER" id="PTHR21310">
    <property type="entry name" value="AMINOGLYCOSIDE PHOSPHOTRANSFERASE-RELATED-RELATED"/>
    <property type="match status" value="1"/>
</dbReference>
<dbReference type="PANTHER" id="PTHR21310:SF40">
    <property type="entry name" value="AMINOGLYCOSIDE PHOSPHOTRANSFERASE DOMAIN-CONTAINING PROTEIN-RELATED"/>
    <property type="match status" value="1"/>
</dbReference>
<dbReference type="AlphaFoldDB" id="A0A852VQW5"/>
<dbReference type="InterPro" id="IPR011009">
    <property type="entry name" value="Kinase-like_dom_sf"/>
</dbReference>
<accession>A0A852VQW5</accession>
<protein>
    <submittedName>
        <fullName evidence="2">Aminoglycoside phosphotransferase (APT) family kinase protein</fullName>
    </submittedName>
</protein>
<name>A0A852VQW5_9MICO</name>
<dbReference type="Pfam" id="PF01636">
    <property type="entry name" value="APH"/>
    <property type="match status" value="1"/>
</dbReference>
<evidence type="ECO:0000313" key="2">
    <source>
        <dbReference type="EMBL" id="NYF96734.1"/>
    </source>
</evidence>
<keyword evidence="2" id="KW-0418">Kinase</keyword>
<comment type="caution">
    <text evidence="2">The sequence shown here is derived from an EMBL/GenBank/DDBJ whole genome shotgun (WGS) entry which is preliminary data.</text>
</comment>
<feature type="domain" description="Aminoglycoside phosphotransferase" evidence="1">
    <location>
        <begin position="35"/>
        <end position="250"/>
    </location>
</feature>
<keyword evidence="3" id="KW-1185">Reference proteome</keyword>
<reference evidence="2 3" key="1">
    <citation type="submission" date="2020-07" db="EMBL/GenBank/DDBJ databases">
        <title>Sequencing the genomes of 1000 actinobacteria strains.</title>
        <authorList>
            <person name="Klenk H.-P."/>
        </authorList>
    </citation>
    <scope>NUCLEOTIDE SEQUENCE [LARGE SCALE GENOMIC DNA]</scope>
    <source>
        <strain evidence="2 3">DSM 26154</strain>
    </source>
</reference>
<dbReference type="SUPFAM" id="SSF56112">
    <property type="entry name" value="Protein kinase-like (PK-like)"/>
    <property type="match status" value="1"/>
</dbReference>
<sequence>MQTREGDPPGLPLATLGSILAERVPEIDGARLQASLISGGRSNLTYLLTDGTRRWVLRRPPLGAILETAHDMGREYRMIEALHHSRVPVPRPVYLSRAQDESVFGSAFFIMGCAEGEVLREEPQLAALTDPEGLSRRLMRCLADLHAIDPHDVGLGGLGRPDGYLERQIERWLRQVATIDSALHLRFEDVAASLRHRVPTTQRASLVHGDYRLDNVVVDTAHEVVAVLDWEMATRGDPLADVASALIWWDGMRGLDSPVAAHPGDIPGYPSREVLAAAYARESDLDLTDLDWYLGFAFYKIAAIFEGIRHRHDEGMTLGAGFERIGPLVPHLLESAASTLSGSHSC</sequence>
<evidence type="ECO:0000313" key="3">
    <source>
        <dbReference type="Proteomes" id="UP000554054"/>
    </source>
</evidence>
<dbReference type="CDD" id="cd05154">
    <property type="entry name" value="ACAD10_11_N-like"/>
    <property type="match status" value="1"/>
</dbReference>
<organism evidence="2 3">
    <name type="scientific">Janibacter cremeus</name>
    <dbReference type="NCBI Taxonomy" id="1285192"/>
    <lineage>
        <taxon>Bacteria</taxon>
        <taxon>Bacillati</taxon>
        <taxon>Actinomycetota</taxon>
        <taxon>Actinomycetes</taxon>
        <taxon>Micrococcales</taxon>
        <taxon>Intrasporangiaceae</taxon>
        <taxon>Janibacter</taxon>
    </lineage>
</organism>
<dbReference type="GO" id="GO:0016301">
    <property type="term" value="F:kinase activity"/>
    <property type="evidence" value="ECO:0007669"/>
    <property type="project" value="UniProtKB-KW"/>
</dbReference>
<dbReference type="InterPro" id="IPR002575">
    <property type="entry name" value="Aminoglycoside_PTrfase"/>
</dbReference>